<keyword evidence="5" id="KW-0812">Transmembrane</keyword>
<feature type="transmembrane region" description="Helical" evidence="5">
    <location>
        <begin position="56"/>
        <end position="74"/>
    </location>
</feature>
<evidence type="ECO:0000256" key="2">
    <source>
        <dbReference type="ARBA" id="ARBA00012438"/>
    </source>
</evidence>
<accession>A0AA37TL95</accession>
<dbReference type="InterPro" id="IPR003594">
    <property type="entry name" value="HATPase_dom"/>
</dbReference>
<dbReference type="InterPro" id="IPR011006">
    <property type="entry name" value="CheY-like_superfamily"/>
</dbReference>
<dbReference type="SUPFAM" id="SSF55785">
    <property type="entry name" value="PYP-like sensor domain (PAS domain)"/>
    <property type="match status" value="1"/>
</dbReference>
<feature type="modified residue" description="4-aspartylphosphate" evidence="4">
    <location>
        <position position="739"/>
    </location>
</feature>
<dbReference type="EC" id="2.7.13.3" evidence="2"/>
<reference evidence="10" key="1">
    <citation type="journal article" date="2019" name="Int. J. Syst. Evol. Microbiol.">
        <title>The Global Catalogue of Microorganisms (GCM) 10K type strain sequencing project: providing services to taxonomists for standard genome sequencing and annotation.</title>
        <authorList>
            <consortium name="The Broad Institute Genomics Platform"/>
            <consortium name="The Broad Institute Genome Sequencing Center for Infectious Disease"/>
            <person name="Wu L."/>
            <person name="Ma J."/>
        </authorList>
    </citation>
    <scope>NUCLEOTIDE SEQUENCE [LARGE SCALE GENOMIC DNA]</scope>
    <source>
        <strain evidence="10">NBRC 103632</strain>
    </source>
</reference>
<dbReference type="PANTHER" id="PTHR43065">
    <property type="entry name" value="SENSOR HISTIDINE KINASE"/>
    <property type="match status" value="1"/>
</dbReference>
<dbReference type="InterPro" id="IPR003661">
    <property type="entry name" value="HisK_dim/P_dom"/>
</dbReference>
<dbReference type="InterPro" id="IPR036890">
    <property type="entry name" value="HATPase_C_sf"/>
</dbReference>
<dbReference type="SMART" id="SM00387">
    <property type="entry name" value="HATPase_c"/>
    <property type="match status" value="1"/>
</dbReference>
<evidence type="ECO:0000256" key="1">
    <source>
        <dbReference type="ARBA" id="ARBA00000085"/>
    </source>
</evidence>
<dbReference type="SMART" id="SM00448">
    <property type="entry name" value="REC"/>
    <property type="match status" value="1"/>
</dbReference>
<dbReference type="SUPFAM" id="SSF47384">
    <property type="entry name" value="Homodimeric domain of signal transducing histidine kinase"/>
    <property type="match status" value="1"/>
</dbReference>
<dbReference type="Proteomes" id="UP001157440">
    <property type="component" value="Unassembled WGS sequence"/>
</dbReference>
<dbReference type="InterPro" id="IPR035965">
    <property type="entry name" value="PAS-like_dom_sf"/>
</dbReference>
<keyword evidence="5" id="KW-1133">Transmembrane helix</keyword>
<evidence type="ECO:0000259" key="8">
    <source>
        <dbReference type="PROSITE" id="PS50113"/>
    </source>
</evidence>
<dbReference type="InterPro" id="IPR005467">
    <property type="entry name" value="His_kinase_dom"/>
</dbReference>
<protein>
    <recommendedName>
        <fullName evidence="2">histidine kinase</fullName>
        <ecNumber evidence="2">2.7.13.3</ecNumber>
    </recommendedName>
</protein>
<dbReference type="InterPro" id="IPR000700">
    <property type="entry name" value="PAS-assoc_C"/>
</dbReference>
<organism evidence="9 10">
    <name type="scientific">Methylobacterium tardum</name>
    <dbReference type="NCBI Taxonomy" id="374432"/>
    <lineage>
        <taxon>Bacteria</taxon>
        <taxon>Pseudomonadati</taxon>
        <taxon>Pseudomonadota</taxon>
        <taxon>Alphaproteobacteria</taxon>
        <taxon>Hyphomicrobiales</taxon>
        <taxon>Methylobacteriaceae</taxon>
        <taxon>Methylobacterium</taxon>
    </lineage>
</organism>
<evidence type="ECO:0000256" key="4">
    <source>
        <dbReference type="PROSITE-ProRule" id="PRU00169"/>
    </source>
</evidence>
<dbReference type="GO" id="GO:0000155">
    <property type="term" value="F:phosphorelay sensor kinase activity"/>
    <property type="evidence" value="ECO:0007669"/>
    <property type="project" value="InterPro"/>
</dbReference>
<dbReference type="Pfam" id="PF02518">
    <property type="entry name" value="HATPase_c"/>
    <property type="match status" value="1"/>
</dbReference>
<dbReference type="Pfam" id="PF17158">
    <property type="entry name" value="MASE4"/>
    <property type="match status" value="1"/>
</dbReference>
<dbReference type="PROSITE" id="PS50113">
    <property type="entry name" value="PAC"/>
    <property type="match status" value="1"/>
</dbReference>
<dbReference type="PRINTS" id="PR00344">
    <property type="entry name" value="BCTRLSENSOR"/>
</dbReference>
<comment type="caution">
    <text evidence="9">The sequence shown here is derived from an EMBL/GenBank/DDBJ whole genome shotgun (WGS) entry which is preliminary data.</text>
</comment>
<dbReference type="EMBL" id="BSPL01000024">
    <property type="protein sequence ID" value="GLS73054.1"/>
    <property type="molecule type" value="Genomic_DNA"/>
</dbReference>
<keyword evidence="3 4" id="KW-0597">Phosphoprotein</keyword>
<evidence type="ECO:0000256" key="5">
    <source>
        <dbReference type="SAM" id="Phobius"/>
    </source>
</evidence>
<name>A0AA37TL95_9HYPH</name>
<feature type="transmembrane region" description="Helical" evidence="5">
    <location>
        <begin position="124"/>
        <end position="143"/>
    </location>
</feature>
<dbReference type="Gene3D" id="3.30.565.10">
    <property type="entry name" value="Histidine kinase-like ATPase, C-terminal domain"/>
    <property type="match status" value="1"/>
</dbReference>
<evidence type="ECO:0000259" key="7">
    <source>
        <dbReference type="PROSITE" id="PS50110"/>
    </source>
</evidence>
<feature type="domain" description="PAC" evidence="8">
    <location>
        <begin position="378"/>
        <end position="431"/>
    </location>
</feature>
<dbReference type="PROSITE" id="PS50110">
    <property type="entry name" value="RESPONSE_REGULATORY"/>
    <property type="match status" value="1"/>
</dbReference>
<dbReference type="InterPro" id="IPR036097">
    <property type="entry name" value="HisK_dim/P_sf"/>
</dbReference>
<dbReference type="Gene3D" id="3.40.50.2300">
    <property type="match status" value="1"/>
</dbReference>
<evidence type="ECO:0000313" key="10">
    <source>
        <dbReference type="Proteomes" id="UP001157440"/>
    </source>
</evidence>
<dbReference type="AlphaFoldDB" id="A0AA37TL95"/>
<dbReference type="InterPro" id="IPR013655">
    <property type="entry name" value="PAS_fold_3"/>
</dbReference>
<dbReference type="Pfam" id="PF00072">
    <property type="entry name" value="Response_reg"/>
    <property type="match status" value="1"/>
</dbReference>
<evidence type="ECO:0000259" key="6">
    <source>
        <dbReference type="PROSITE" id="PS50109"/>
    </source>
</evidence>
<feature type="domain" description="Response regulatory" evidence="7">
    <location>
        <begin position="689"/>
        <end position="804"/>
    </location>
</feature>
<dbReference type="PANTHER" id="PTHR43065:SF49">
    <property type="entry name" value="HISTIDINE KINASE"/>
    <property type="match status" value="1"/>
</dbReference>
<feature type="domain" description="Histidine kinase" evidence="6">
    <location>
        <begin position="444"/>
        <end position="667"/>
    </location>
</feature>
<dbReference type="InterPro" id="IPR033424">
    <property type="entry name" value="MASE4"/>
</dbReference>
<dbReference type="SUPFAM" id="SSF55874">
    <property type="entry name" value="ATPase domain of HSP90 chaperone/DNA topoisomerase II/histidine kinase"/>
    <property type="match status" value="1"/>
</dbReference>
<feature type="transmembrane region" description="Helical" evidence="5">
    <location>
        <begin position="196"/>
        <end position="219"/>
    </location>
</feature>
<dbReference type="InterPro" id="IPR001789">
    <property type="entry name" value="Sig_transdc_resp-reg_receiver"/>
</dbReference>
<feature type="transmembrane region" description="Helical" evidence="5">
    <location>
        <begin position="231"/>
        <end position="252"/>
    </location>
</feature>
<dbReference type="InterPro" id="IPR004358">
    <property type="entry name" value="Sig_transdc_His_kin-like_C"/>
</dbReference>
<proteinExistence type="predicted"/>
<evidence type="ECO:0000313" key="9">
    <source>
        <dbReference type="EMBL" id="GLS73054.1"/>
    </source>
</evidence>
<sequence length="807" mass="86970">MGMAAAVPALATLATARAGRTQRRLAGLVSLAFGAVTLALLPFASRPMPPMPGFVSVYQSALTVVYGLTTYLFLTQYRRTHSASLLVLGTGSLYVTLAVLLQMLSFPNVLAQGRILGSGPDTTTWLWTFWHLGPPLFALPYAIMEGDGRDRTVPPSRVGPVGLLALAGTAATAALTAVAVTRYIHLLPKCVDGDDYWLLTTSGVGPAVVALTVLALAVLCWTTRLRSVLQLWLAVSLLLLLFDNMVTLPGAARGTVGWFAGRLEALIAGFILLGVYLREVDFLYARAEAAADERETRRAELQLARDNLALALEAAEMGDWELDLRTGASRRTPRHDAIFGYHEPVGRWDVGTFLQHVVPEDRAMARAALEGANGKERIDLHCRIKRAGDDVTRWIALRGKAYLDGAGGVRTIAGVVVDTTQQREAEERLNQAQKMEAIGQLTGGVAHDFNNLLTIIVGNLDMIVRKPDNPQRVERLAASAMTAAKRGAEVTEKLLSFSRRQVLRPETVNPNRLLKDFHALLRRAVGETVEVRLELDASLDPVRLDPGQFESAVLNLAVNARDAMPGGGTLTVRTCNAHLNASEVADRPDLRPGAYVLVAVTDIGHGMDAATMAHAFEPFFTTKDIGKGTGLGLSQVYGFVRQAGGHAQIKSDVGCGTSVEIYLPRSAEKVLESHPDSTLPLRRAASGEVVLVVEDEAAVLEMAVESLGELGYRTLTATRASEALERLGGPERIDILFSDVVMPGGMNGVQLTVEARRLRPGLRVLLTSGYTGTALDDHGVPADLPLLSKPYQRDELAKQLRIVLARG</sequence>
<feature type="transmembrane region" description="Helical" evidence="5">
    <location>
        <begin position="25"/>
        <end position="44"/>
    </location>
</feature>
<dbReference type="RefSeq" id="WP_238196198.1">
    <property type="nucleotide sequence ID" value="NZ_BPQZ01000009.1"/>
</dbReference>
<feature type="transmembrane region" description="Helical" evidence="5">
    <location>
        <begin position="86"/>
        <end position="104"/>
    </location>
</feature>
<dbReference type="SUPFAM" id="SSF52172">
    <property type="entry name" value="CheY-like"/>
    <property type="match status" value="1"/>
</dbReference>
<evidence type="ECO:0000256" key="3">
    <source>
        <dbReference type="ARBA" id="ARBA00022553"/>
    </source>
</evidence>
<dbReference type="SMART" id="SM00388">
    <property type="entry name" value="HisKA"/>
    <property type="match status" value="1"/>
</dbReference>
<dbReference type="Gene3D" id="3.30.450.20">
    <property type="entry name" value="PAS domain"/>
    <property type="match status" value="1"/>
</dbReference>
<dbReference type="PROSITE" id="PS50109">
    <property type="entry name" value="HIS_KIN"/>
    <property type="match status" value="1"/>
</dbReference>
<dbReference type="Gene3D" id="1.10.287.130">
    <property type="match status" value="1"/>
</dbReference>
<dbReference type="Pfam" id="PF08447">
    <property type="entry name" value="PAS_3"/>
    <property type="match status" value="1"/>
</dbReference>
<gene>
    <name evidence="9" type="ORF">GCM10007890_50690</name>
</gene>
<dbReference type="Pfam" id="PF00512">
    <property type="entry name" value="HisKA"/>
    <property type="match status" value="1"/>
</dbReference>
<comment type="catalytic activity">
    <reaction evidence="1">
        <text>ATP + protein L-histidine = ADP + protein N-phospho-L-histidine.</text>
        <dbReference type="EC" id="2.7.13.3"/>
    </reaction>
</comment>
<keyword evidence="10" id="KW-1185">Reference proteome</keyword>
<feature type="transmembrane region" description="Helical" evidence="5">
    <location>
        <begin position="163"/>
        <end position="184"/>
    </location>
</feature>
<keyword evidence="5" id="KW-0472">Membrane</keyword>